<proteinExistence type="predicted"/>
<name>A0ABZ2KBP4_9BACT</name>
<evidence type="ECO:0000313" key="2">
    <source>
        <dbReference type="Proteomes" id="UP001379533"/>
    </source>
</evidence>
<evidence type="ECO:0000313" key="1">
    <source>
        <dbReference type="EMBL" id="WXA94299.1"/>
    </source>
</evidence>
<keyword evidence="2" id="KW-1185">Reference proteome</keyword>
<reference evidence="1 2" key="1">
    <citation type="submission" date="2021-12" db="EMBL/GenBank/DDBJ databases">
        <title>Discovery of the Pendulisporaceae a myxobacterial family with distinct sporulation behavior and unique specialized metabolism.</title>
        <authorList>
            <person name="Garcia R."/>
            <person name="Popoff A."/>
            <person name="Bader C.D."/>
            <person name="Loehr J."/>
            <person name="Walesch S."/>
            <person name="Walt C."/>
            <person name="Boldt J."/>
            <person name="Bunk B."/>
            <person name="Haeckl F.J.F.P.J."/>
            <person name="Gunesch A.P."/>
            <person name="Birkelbach J."/>
            <person name="Nuebel U."/>
            <person name="Pietschmann T."/>
            <person name="Bach T."/>
            <person name="Mueller R."/>
        </authorList>
    </citation>
    <scope>NUCLEOTIDE SEQUENCE [LARGE SCALE GENOMIC DNA]</scope>
    <source>
        <strain evidence="1 2">MSr12523</strain>
    </source>
</reference>
<dbReference type="RefSeq" id="WP_394844900.1">
    <property type="nucleotide sequence ID" value="NZ_CP089982.1"/>
</dbReference>
<dbReference type="Proteomes" id="UP001379533">
    <property type="component" value="Chromosome"/>
</dbReference>
<gene>
    <name evidence="1" type="ORF">LZC95_48625</name>
</gene>
<organism evidence="1 2">
    <name type="scientific">Pendulispora brunnea</name>
    <dbReference type="NCBI Taxonomy" id="2905690"/>
    <lineage>
        <taxon>Bacteria</taxon>
        <taxon>Pseudomonadati</taxon>
        <taxon>Myxococcota</taxon>
        <taxon>Myxococcia</taxon>
        <taxon>Myxococcales</taxon>
        <taxon>Sorangiineae</taxon>
        <taxon>Pendulisporaceae</taxon>
        <taxon>Pendulispora</taxon>
    </lineage>
</organism>
<protein>
    <submittedName>
        <fullName evidence="1">Uncharacterized protein</fullName>
    </submittedName>
</protein>
<accession>A0ABZ2KBP4</accession>
<dbReference type="EMBL" id="CP089982">
    <property type="protein sequence ID" value="WXA94299.1"/>
    <property type="molecule type" value="Genomic_DNA"/>
</dbReference>
<sequence length="280" mass="30151">MSILLLDVTIGRRIPSNAMMQRFVFPVATILLCGGCSSSGGGTGGGCASLFGGSHTFSDVDLTIEAVKMRDRPMVITTRLSTDSNSNCFVAPDDMRISVDGQALELGHKGGKAPPTMISGAPIQLTECAPAVFRSRMNSIFEDRAESIVVVESHGRRAEARIRHLLAQRQLEIQPSNQLRVGDRVTLVWTSTEDEWSGYSKAIGVTVYHPNDFLVRLQPEIDPPRFTFVLPDVRPGPAKIELATTYIKAPPKVVACMGLKSCNAGADSGPAEVEVTVAPR</sequence>